<organism evidence="1 2">
    <name type="scientific">Methylomonas lenta</name>
    <dbReference type="NCBI Taxonomy" id="980561"/>
    <lineage>
        <taxon>Bacteria</taxon>
        <taxon>Pseudomonadati</taxon>
        <taxon>Pseudomonadota</taxon>
        <taxon>Gammaproteobacteria</taxon>
        <taxon>Methylococcales</taxon>
        <taxon>Methylococcaceae</taxon>
        <taxon>Methylomonas</taxon>
    </lineage>
</organism>
<dbReference type="AlphaFoldDB" id="A0A177MYG5"/>
<name>A0A177MYG5_9GAMM</name>
<keyword evidence="2" id="KW-1185">Reference proteome</keyword>
<comment type="caution">
    <text evidence="1">The sequence shown here is derived from an EMBL/GenBank/DDBJ whole genome shotgun (WGS) entry which is preliminary data.</text>
</comment>
<sequence length="108" mass="12598">MNTDYFEARWYQQADSCHLYPTNRQIIDRLNRMDGKNRQWIPTPMTTQPPKLFGNITIRLRKLPMQWCCLLFAGASLRVLKLTMRTALLASKPGLIFLQLARMTPTAQ</sequence>
<dbReference type="EMBL" id="LUUI01000150">
    <property type="protein sequence ID" value="OAI10737.1"/>
    <property type="molecule type" value="Genomic_DNA"/>
</dbReference>
<protein>
    <submittedName>
        <fullName evidence="1">Uncharacterized protein</fullName>
    </submittedName>
</protein>
<gene>
    <name evidence="1" type="ORF">A1359_15880</name>
</gene>
<proteinExistence type="predicted"/>
<reference evidence="1 2" key="1">
    <citation type="submission" date="2016-03" db="EMBL/GenBank/DDBJ databases">
        <authorList>
            <person name="Ploux O."/>
        </authorList>
    </citation>
    <scope>NUCLEOTIDE SEQUENCE [LARGE SCALE GENOMIC DNA]</scope>
    <source>
        <strain evidence="1 2">R-45370</strain>
    </source>
</reference>
<accession>A0A177MYG5</accession>
<evidence type="ECO:0000313" key="1">
    <source>
        <dbReference type="EMBL" id="OAI10737.1"/>
    </source>
</evidence>
<dbReference type="Proteomes" id="UP000078476">
    <property type="component" value="Unassembled WGS sequence"/>
</dbReference>
<evidence type="ECO:0000313" key="2">
    <source>
        <dbReference type="Proteomes" id="UP000078476"/>
    </source>
</evidence>